<evidence type="ECO:0000313" key="1">
    <source>
        <dbReference type="EMBL" id="KAH3746711.1"/>
    </source>
</evidence>
<reference evidence="1" key="2">
    <citation type="submission" date="2020-11" db="EMBL/GenBank/DDBJ databases">
        <authorList>
            <person name="McCartney M.A."/>
            <person name="Auch B."/>
            <person name="Kono T."/>
            <person name="Mallez S."/>
            <person name="Becker A."/>
            <person name="Gohl D.M."/>
            <person name="Silverstein K.A.T."/>
            <person name="Koren S."/>
            <person name="Bechman K.B."/>
            <person name="Herman A."/>
            <person name="Abrahante J.E."/>
            <person name="Garbe J."/>
        </authorList>
    </citation>
    <scope>NUCLEOTIDE SEQUENCE</scope>
    <source>
        <strain evidence="1">Duluth1</strain>
        <tissue evidence="1">Whole animal</tissue>
    </source>
</reference>
<evidence type="ECO:0000313" key="2">
    <source>
        <dbReference type="Proteomes" id="UP000828390"/>
    </source>
</evidence>
<dbReference type="Proteomes" id="UP000828390">
    <property type="component" value="Unassembled WGS sequence"/>
</dbReference>
<sequence length="85" mass="9877">MFVQQLSVHWDKGRNSTWAPRNHDQPLKVTYTILKSVSSSCQMGHKHDPVPLLKKYGATFTDAMKIPQFRRSVKAEHRCILKKLE</sequence>
<organism evidence="1 2">
    <name type="scientific">Dreissena polymorpha</name>
    <name type="common">Zebra mussel</name>
    <name type="synonym">Mytilus polymorpha</name>
    <dbReference type="NCBI Taxonomy" id="45954"/>
    <lineage>
        <taxon>Eukaryota</taxon>
        <taxon>Metazoa</taxon>
        <taxon>Spiralia</taxon>
        <taxon>Lophotrochozoa</taxon>
        <taxon>Mollusca</taxon>
        <taxon>Bivalvia</taxon>
        <taxon>Autobranchia</taxon>
        <taxon>Heteroconchia</taxon>
        <taxon>Euheterodonta</taxon>
        <taxon>Imparidentia</taxon>
        <taxon>Neoheterodontei</taxon>
        <taxon>Myida</taxon>
        <taxon>Dreissenoidea</taxon>
        <taxon>Dreissenidae</taxon>
        <taxon>Dreissena</taxon>
    </lineage>
</organism>
<comment type="caution">
    <text evidence="1">The sequence shown here is derived from an EMBL/GenBank/DDBJ whole genome shotgun (WGS) entry which is preliminary data.</text>
</comment>
<dbReference type="AlphaFoldDB" id="A0A9D4I1A5"/>
<name>A0A9D4I1A5_DREPO</name>
<protein>
    <submittedName>
        <fullName evidence="1">Uncharacterized protein</fullName>
    </submittedName>
</protein>
<accession>A0A9D4I1A5</accession>
<dbReference type="EMBL" id="JAIWYP010000010">
    <property type="protein sequence ID" value="KAH3746711.1"/>
    <property type="molecule type" value="Genomic_DNA"/>
</dbReference>
<gene>
    <name evidence="1" type="ORF">DPMN_181122</name>
</gene>
<keyword evidence="2" id="KW-1185">Reference proteome</keyword>
<proteinExistence type="predicted"/>
<reference evidence="1" key="1">
    <citation type="journal article" date="2019" name="bioRxiv">
        <title>The Genome of the Zebra Mussel, Dreissena polymorpha: A Resource for Invasive Species Research.</title>
        <authorList>
            <person name="McCartney M.A."/>
            <person name="Auch B."/>
            <person name="Kono T."/>
            <person name="Mallez S."/>
            <person name="Zhang Y."/>
            <person name="Obille A."/>
            <person name="Becker A."/>
            <person name="Abrahante J.E."/>
            <person name="Garbe J."/>
            <person name="Badalamenti J.P."/>
            <person name="Herman A."/>
            <person name="Mangelson H."/>
            <person name="Liachko I."/>
            <person name="Sullivan S."/>
            <person name="Sone E.D."/>
            <person name="Koren S."/>
            <person name="Silverstein K.A.T."/>
            <person name="Beckman K.B."/>
            <person name="Gohl D.M."/>
        </authorList>
    </citation>
    <scope>NUCLEOTIDE SEQUENCE</scope>
    <source>
        <strain evidence="1">Duluth1</strain>
        <tissue evidence="1">Whole animal</tissue>
    </source>
</reference>